<feature type="domain" description="CCHC-type" evidence="2">
    <location>
        <begin position="324"/>
        <end position="340"/>
    </location>
</feature>
<gene>
    <name evidence="3" type="ORF">R1sor_024373</name>
</gene>
<dbReference type="Pfam" id="PF03732">
    <property type="entry name" value="Retrotrans_gag"/>
    <property type="match status" value="1"/>
</dbReference>
<feature type="region of interest" description="Disordered" evidence="1">
    <location>
        <begin position="917"/>
        <end position="946"/>
    </location>
</feature>
<dbReference type="Proteomes" id="UP001633002">
    <property type="component" value="Unassembled WGS sequence"/>
</dbReference>
<feature type="region of interest" description="Disordered" evidence="1">
    <location>
        <begin position="518"/>
        <end position="556"/>
    </location>
</feature>
<dbReference type="Gene3D" id="3.10.10.10">
    <property type="entry name" value="HIV Type 1 Reverse Transcriptase, subunit A, domain 1"/>
    <property type="match status" value="1"/>
</dbReference>
<dbReference type="SMART" id="SM00343">
    <property type="entry name" value="ZnF_C2HC"/>
    <property type="match status" value="4"/>
</dbReference>
<evidence type="ECO:0000313" key="4">
    <source>
        <dbReference type="Proteomes" id="UP001633002"/>
    </source>
</evidence>
<accession>A0ABD3GSK1</accession>
<dbReference type="Gene3D" id="4.10.60.10">
    <property type="entry name" value="Zinc finger, CCHC-type"/>
    <property type="match status" value="1"/>
</dbReference>
<evidence type="ECO:0000256" key="1">
    <source>
        <dbReference type="SAM" id="MobiDB-lite"/>
    </source>
</evidence>
<dbReference type="PANTHER" id="PTHR24559:SF444">
    <property type="entry name" value="REVERSE TRANSCRIPTASE DOMAIN-CONTAINING PROTEIN"/>
    <property type="match status" value="1"/>
</dbReference>
<dbReference type="CDD" id="cd01647">
    <property type="entry name" value="RT_LTR"/>
    <property type="match status" value="1"/>
</dbReference>
<dbReference type="SUPFAM" id="SSF56672">
    <property type="entry name" value="DNA/RNA polymerases"/>
    <property type="match status" value="1"/>
</dbReference>
<feature type="region of interest" description="Disordered" evidence="1">
    <location>
        <begin position="384"/>
        <end position="420"/>
    </location>
</feature>
<dbReference type="PANTHER" id="PTHR24559">
    <property type="entry name" value="TRANSPOSON TY3-I GAG-POL POLYPROTEIN"/>
    <property type="match status" value="1"/>
</dbReference>
<evidence type="ECO:0000259" key="2">
    <source>
        <dbReference type="SMART" id="SM00343"/>
    </source>
</evidence>
<evidence type="ECO:0000313" key="3">
    <source>
        <dbReference type="EMBL" id="KAL3681417.1"/>
    </source>
</evidence>
<dbReference type="SUPFAM" id="SSF57756">
    <property type="entry name" value="Retrovirus zinc finger-like domains"/>
    <property type="match status" value="1"/>
</dbReference>
<dbReference type="InterPro" id="IPR053134">
    <property type="entry name" value="RNA-dir_DNA_polymerase"/>
</dbReference>
<dbReference type="InterPro" id="IPR005162">
    <property type="entry name" value="Retrotrans_gag_dom"/>
</dbReference>
<protein>
    <recommendedName>
        <fullName evidence="2">CCHC-type domain-containing protein</fullName>
    </recommendedName>
</protein>
<dbReference type="AlphaFoldDB" id="A0ABD3GSK1"/>
<dbReference type="InterPro" id="IPR001878">
    <property type="entry name" value="Znf_CCHC"/>
</dbReference>
<feature type="domain" description="CCHC-type" evidence="2">
    <location>
        <begin position="445"/>
        <end position="460"/>
    </location>
</feature>
<dbReference type="InterPro" id="IPR043502">
    <property type="entry name" value="DNA/RNA_pol_sf"/>
</dbReference>
<dbReference type="Gene3D" id="3.30.70.270">
    <property type="match status" value="1"/>
</dbReference>
<comment type="caution">
    <text evidence="3">The sequence shown here is derived from an EMBL/GenBank/DDBJ whole genome shotgun (WGS) entry which is preliminary data.</text>
</comment>
<organism evidence="3 4">
    <name type="scientific">Riccia sorocarpa</name>
    <dbReference type="NCBI Taxonomy" id="122646"/>
    <lineage>
        <taxon>Eukaryota</taxon>
        <taxon>Viridiplantae</taxon>
        <taxon>Streptophyta</taxon>
        <taxon>Embryophyta</taxon>
        <taxon>Marchantiophyta</taxon>
        <taxon>Marchantiopsida</taxon>
        <taxon>Marchantiidae</taxon>
        <taxon>Marchantiales</taxon>
        <taxon>Ricciaceae</taxon>
        <taxon>Riccia</taxon>
    </lineage>
</organism>
<reference evidence="3 4" key="1">
    <citation type="submission" date="2024-09" db="EMBL/GenBank/DDBJ databases">
        <title>Chromosome-scale assembly of Riccia sorocarpa.</title>
        <authorList>
            <person name="Paukszto L."/>
        </authorList>
    </citation>
    <scope>NUCLEOTIDE SEQUENCE [LARGE SCALE GENOMIC DNA]</scope>
    <source>
        <strain evidence="3">LP-2024</strain>
        <tissue evidence="3">Aerial parts of the thallus</tissue>
    </source>
</reference>
<keyword evidence="4" id="KW-1185">Reference proteome</keyword>
<dbReference type="InterPro" id="IPR036875">
    <property type="entry name" value="Znf_CCHC_sf"/>
</dbReference>
<dbReference type="InterPro" id="IPR043128">
    <property type="entry name" value="Rev_trsase/Diguanyl_cyclase"/>
</dbReference>
<feature type="domain" description="CCHC-type" evidence="2">
    <location>
        <begin position="425"/>
        <end position="440"/>
    </location>
</feature>
<feature type="domain" description="CCHC-type" evidence="2">
    <location>
        <begin position="348"/>
        <end position="364"/>
    </location>
</feature>
<name>A0ABD3GSK1_9MARC</name>
<dbReference type="EMBL" id="JBJQOH010000007">
    <property type="protein sequence ID" value="KAL3681417.1"/>
    <property type="molecule type" value="Genomic_DNA"/>
</dbReference>
<proteinExistence type="predicted"/>
<feature type="compositionally biased region" description="Polar residues" evidence="1">
    <location>
        <begin position="390"/>
        <end position="401"/>
    </location>
</feature>
<sequence length="1155" mass="128162">MVNKPSIIQPGQVAFHGVEDFNAFINMFYTICFARNITDDADKAKQLRQMFMGTAAAWYSRLEPAVKNSFAAVVTAGRTEYVPTTLQDQIRDKLDRLQKLPYETMQTYIQRFQYLTSLMTPALTEEVLLNAFKRGLSDHIHKWLTLQKVNSLTGALTEARTYAQCEERGALIPDPTYYISGLKGQIMINPYMSPTMGSPSAVPFIPGASLVPTPPQPPTSWFQQVPGIDVHHAPAIAFIPTAGAYPTLAPTPPQVIPQALPATPTTQPTAAAAAQANNTTTAQSPTLATTDQIAQLMVKLEQIHLNQTDPNRQPVNTAARGQVACTRCNGTDHTNDQCPNLQIAQGAVCTYCAKRAHLYEDCRIRVNAAQLQPQVAQVAQVNAIGPPQANHGNPPQYNAQLQAPAPRNGQGNGGNQGNRGRPNPVCFNCQGPHYRNQCTVPRPVRCMACGEEHQLSACPQFRTLLRDIQQPPQNQPPAPNANVSYISIVEEPAAVDHINHIAQESVFVTTRSRRYNLTPVQEEDTTTTSSSKDDNTPVIPTVGRPVPGRPSRQTPLTEQDPVLQMYRTSVPIFNTLTAQPRSNNIFDYDLAVLTDAHRSPGLTYMKIADNKKRTNVINSPGRYGNTPVTQTTHAATAPVLAPSAPVRNNSPLPQTATPVVQNNGASSSTAPPVTNNITADTVVPVHMIKHRDPVVPVTIDGHVIHDCRIDSGSSVNVIPLETMRALGLTGMRSTSTPADVHTSWRTGRLTFGTKQNKSTLAMYPSDPGSSSDHEGDGVLMMNSLDSLWHPDQDDEDDTMLAHLARCFHFQSVNTPVYDCFAITHFDEDLYSPEYNTFTQEDYDSDDEEEDYLFSRHTDNTTIPRPEVVRTLTTAVVKELNHIGSTSTVNTVTHSKTQEGVAARLRDFREEWLLHLTEESSSPTEEEWSTTEGSTPTNSPRRIDKGKQVVEENSDVTREVPDAELQQYFTKKHPQEKTDMVHSRLPIEDEFIKLNISCGDSEPRYINVSANIPVDQLRHRDIFTYTYKELLGVDPNRCQHRIPLREGSRFVVSKPYRLNPYMTDLVRKELDKLLECNFIYPSEETEWASPILIVPKKDTGKIRVCVDFRSLNQQTIPDPFPIPFTDMLLDEVAGSEMFSFMDGFSGYNQIGIAPED</sequence>